<dbReference type="Gene3D" id="2.30.40.10">
    <property type="entry name" value="Urease, subunit C, domain 1"/>
    <property type="match status" value="1"/>
</dbReference>
<dbReference type="GO" id="GO:0016810">
    <property type="term" value="F:hydrolase activity, acting on carbon-nitrogen (but not peptide) bonds"/>
    <property type="evidence" value="ECO:0007669"/>
    <property type="project" value="InterPro"/>
</dbReference>
<dbReference type="Proteomes" id="UP001154400">
    <property type="component" value="Chromosome"/>
</dbReference>
<dbReference type="AlphaFoldDB" id="A0A3S5Y7F4"/>
<dbReference type="SUPFAM" id="SSF51338">
    <property type="entry name" value="Composite domain of metallo-dependent hydrolases"/>
    <property type="match status" value="1"/>
</dbReference>
<dbReference type="PANTHER" id="PTHR22642:SF2">
    <property type="entry name" value="PROTEIN LONG AFTER FAR-RED 3"/>
    <property type="match status" value="1"/>
</dbReference>
<dbReference type="PANTHER" id="PTHR22642">
    <property type="entry name" value="IMIDAZOLONEPROPIONASE"/>
    <property type="match status" value="1"/>
</dbReference>
<dbReference type="EMBL" id="FN563149">
    <property type="protein sequence ID" value="CBH48420.1"/>
    <property type="molecule type" value="Genomic_DNA"/>
</dbReference>
<dbReference type="InterPro" id="IPR032466">
    <property type="entry name" value="Metal_Hydrolase"/>
</dbReference>
<evidence type="ECO:0000313" key="2">
    <source>
        <dbReference type="EMBL" id="CBH48420.1"/>
    </source>
</evidence>
<dbReference type="Pfam" id="PF07969">
    <property type="entry name" value="Amidohydro_3"/>
    <property type="match status" value="1"/>
</dbReference>
<protein>
    <submittedName>
        <fullName evidence="2">Amidase</fullName>
    </submittedName>
</protein>
<accession>A0A3S5Y7F4</accession>
<gene>
    <name evidence="2" type="ordered locus">REQ_23780</name>
</gene>
<dbReference type="RefSeq" id="WP_013416061.1">
    <property type="nucleotide sequence ID" value="NC_014659.1"/>
</dbReference>
<dbReference type="KEGG" id="req:REQ_23780"/>
<reference evidence="2" key="1">
    <citation type="journal article" date="2010" name="PLoS Genet.">
        <title>The genome of a pathogenic rhodococcus: cooptive virulence underpinned by key gene acquisitions.</title>
        <authorList>
            <person name="Letek M."/>
            <person name="Gonzalez P."/>
            <person name="Macarthur I."/>
            <person name="Rodriguez H."/>
            <person name="Freeman T.C."/>
            <person name="Valero-Rello A."/>
            <person name="Blanco M."/>
            <person name="Buckley T."/>
            <person name="Cherevach I."/>
            <person name="Fahey R."/>
            <person name="Hapeshi A."/>
            <person name="Holdstock J."/>
            <person name="Leadon D."/>
            <person name="Navas J."/>
            <person name="Ocampo A."/>
            <person name="Quail M.A."/>
            <person name="Sanders M."/>
            <person name="Scortti M.M."/>
            <person name="Prescott J.F."/>
            <person name="Fogarty U."/>
            <person name="Meijer W.G."/>
            <person name="Parkhill J."/>
            <person name="Bentley S.D."/>
            <person name="Vazquez-Boland J.A."/>
        </authorList>
    </citation>
    <scope>NUCLEOTIDE SEQUENCE [LARGE SCALE GENOMIC DNA]</scope>
    <source>
        <strain evidence="2 3">103S</strain>
    </source>
</reference>
<dbReference type="InterPro" id="IPR011059">
    <property type="entry name" value="Metal-dep_hydrolase_composite"/>
</dbReference>
<dbReference type="SUPFAM" id="SSF51556">
    <property type="entry name" value="Metallo-dependent hydrolases"/>
    <property type="match status" value="1"/>
</dbReference>
<dbReference type="CDD" id="cd01300">
    <property type="entry name" value="YtcJ_like"/>
    <property type="match status" value="1"/>
</dbReference>
<feature type="domain" description="Amidohydrolase 3" evidence="1">
    <location>
        <begin position="48"/>
        <end position="528"/>
    </location>
</feature>
<name>A0A3S5Y7F4_RHOH1</name>
<proteinExistence type="predicted"/>
<dbReference type="InterPro" id="IPR033932">
    <property type="entry name" value="YtcJ-like"/>
</dbReference>
<evidence type="ECO:0000259" key="1">
    <source>
        <dbReference type="Pfam" id="PF07969"/>
    </source>
</evidence>
<dbReference type="Gene3D" id="3.10.310.70">
    <property type="match status" value="1"/>
</dbReference>
<dbReference type="Gene3D" id="3.20.20.140">
    <property type="entry name" value="Metal-dependent hydrolases"/>
    <property type="match status" value="1"/>
</dbReference>
<sequence>MLVSTQLLVGGRIYSPSAPDATAMAVTDGTVVWTGEDRPGRALHPDAEVIDLDGAFVTPGFVDTHVHVTALGLQLTGLDLGGARNRSECLELLRRFASEHDDAVVWGQGWDDSTWPDTAPTTADLDAAAPGRAVYLSRVDAHSALCSTPLRAATPDLTAATGFTPDGALSADAHHLVRDRARALLTETQRASARRAALDHCAARGIVAVHECGGPAIGGLTDFRELLALTHGVEVRGYWGEAVTTAEEATELLAHTGADALGGDLFVDGALGSHTAALVEPYHDCAGRHGNRYLDVDAVAAHVRACTLAGIQAGFHVIGDAAIRTAVAAFETVANELGGPAVAARGHRLEHLEMVTPEQAALLGSWGVIASMQPVFDALWGGTEGMYAQRLGAERAARMNAFAPIASTGMSLAFGSDAPVTPVEPWAMLRAAVNHRTPGSGVSPRAAFSAATRGAWRAGGVRDGMAGTLNPGAPASYVVWDADELVVSAPQDSVQRWSTDPRSRVPALPRLEDDAPVPVCLRSVHRGVTVHEA</sequence>
<dbReference type="InterPro" id="IPR013108">
    <property type="entry name" value="Amidohydro_3"/>
</dbReference>
<evidence type="ECO:0000313" key="3">
    <source>
        <dbReference type="Proteomes" id="UP000006892"/>
    </source>
</evidence>
<organism evidence="2">
    <name type="scientific">Rhodococcus hoagii (strain 103S)</name>
    <name type="common">Rhodococcus equi</name>
    <dbReference type="NCBI Taxonomy" id="685727"/>
    <lineage>
        <taxon>Bacteria</taxon>
        <taxon>Bacillati</taxon>
        <taxon>Actinomycetota</taxon>
        <taxon>Actinomycetes</taxon>
        <taxon>Mycobacteriales</taxon>
        <taxon>Nocardiaceae</taxon>
        <taxon>Prescottella</taxon>
    </lineage>
</organism>